<dbReference type="AlphaFoldDB" id="G0MAF7"/>
<organism evidence="4">
    <name type="scientific">Caenorhabditis brenneri</name>
    <name type="common">Nematode worm</name>
    <dbReference type="NCBI Taxonomy" id="135651"/>
    <lineage>
        <taxon>Eukaryota</taxon>
        <taxon>Metazoa</taxon>
        <taxon>Ecdysozoa</taxon>
        <taxon>Nematoda</taxon>
        <taxon>Chromadorea</taxon>
        <taxon>Rhabditida</taxon>
        <taxon>Rhabditina</taxon>
        <taxon>Rhabditomorpha</taxon>
        <taxon>Rhabditoidea</taxon>
        <taxon>Rhabditidae</taxon>
        <taxon>Peloderinae</taxon>
        <taxon>Caenorhabditis</taxon>
    </lineage>
</organism>
<dbReference type="OrthoDB" id="5875951at2759"/>
<sequence length="715" mass="80712">MLVTFPLLLLLFSGGHALVPFVDKFIQGDDSEDFDALEDRSNDLARKNTNEYTAETLRGILYGTVGSKIRHDNRNHFVQHPKDDENLDLVMDFLRDGTYDKTGQLKYDSVPVVLENLIKDVLNVIYSREEYRRLLNNPERSVMTEIVKEMIRIPTQTVLQQQLFHKIVEERAWRMKFIDPMIENNKRNKLINFGRHLLEAKRNGTLSTEDTTDFNHNLENFAFFDRDDDKEFKGLVDRLIEAFGTSVRQTQDNEANTQSTDQAAKKSSAHRHGFGTSVQETENETTAQLTSSPTTDVPKRHSDRISYLVPKFRRSEFLTTGRYETTTPYTTTGTAEDVLMSRYPFTSDTRIETTTNSYGTFGDYTVTSDKNQRKNIAGTPKPEPQACDPNIPFDCDPVPPEDDKNQRKNFTGTPKPEPQACDPKIPFDCNPVPPEHDRIQRKNFAGTPKPEPQACNPNIPFDCDPVPPEDDKNQRKNFAGTPKPEPQACNPNIPFDCDPVPPEDDKNQRKNFAGTPKPEPQACNPNIPFDCDPVPPEHDKNQRKNFAGTPKPEPQACDPTIPFDCDPVPPEHDKNRRKNFVGTPKPEPQACDPNIPFDCDPVPPEHDKNQRKNFAGTPKPENNANKTSNRKSVDNSSGKVSSNIKDNATENPIVYVQGVNDDEGYDSVDSGIKKGSIKKPKNKNFIDSNKNLTNKTLSGKSVDNLSRSPNNSHKG</sequence>
<dbReference type="eggNOG" id="ENOG502THMJ">
    <property type="taxonomic scope" value="Eukaryota"/>
</dbReference>
<name>G0MAF7_CAEBE</name>
<feature type="chain" id="PRO_5003403636" evidence="2">
    <location>
        <begin position="18"/>
        <end position="715"/>
    </location>
</feature>
<keyword evidence="4" id="KW-1185">Reference proteome</keyword>
<feature type="signal peptide" evidence="2">
    <location>
        <begin position="1"/>
        <end position="17"/>
    </location>
</feature>
<reference evidence="4" key="1">
    <citation type="submission" date="2011-07" db="EMBL/GenBank/DDBJ databases">
        <authorList>
            <consortium name="Caenorhabditis brenneri Sequencing and Analysis Consortium"/>
            <person name="Wilson R.K."/>
        </authorList>
    </citation>
    <scope>NUCLEOTIDE SEQUENCE [LARGE SCALE GENOMIC DNA]</scope>
    <source>
        <strain evidence="4">PB2801</strain>
    </source>
</reference>
<dbReference type="STRING" id="135651.G0MAF7"/>
<keyword evidence="2" id="KW-0732">Signal</keyword>
<feature type="compositionally biased region" description="Polar residues" evidence="1">
    <location>
        <begin position="250"/>
        <end position="262"/>
    </location>
</feature>
<dbReference type="HOGENOM" id="CLU_386481_0_0_1"/>
<evidence type="ECO:0000256" key="1">
    <source>
        <dbReference type="SAM" id="MobiDB-lite"/>
    </source>
</evidence>
<feature type="region of interest" description="Disordered" evidence="1">
    <location>
        <begin position="250"/>
        <end position="302"/>
    </location>
</feature>
<dbReference type="EMBL" id="GL379788">
    <property type="protein sequence ID" value="EGT40741.1"/>
    <property type="molecule type" value="Genomic_DNA"/>
</dbReference>
<dbReference type="InParanoid" id="G0MAF7"/>
<dbReference type="Proteomes" id="UP000008068">
    <property type="component" value="Unassembled WGS sequence"/>
</dbReference>
<protein>
    <submittedName>
        <fullName evidence="3">Uncharacterized protein</fullName>
    </submittedName>
</protein>
<gene>
    <name evidence="3" type="ORF">CAEBREN_23419</name>
</gene>
<feature type="region of interest" description="Disordered" evidence="1">
    <location>
        <begin position="369"/>
        <end position="715"/>
    </location>
</feature>
<evidence type="ECO:0000313" key="4">
    <source>
        <dbReference type="Proteomes" id="UP000008068"/>
    </source>
</evidence>
<accession>G0MAF7</accession>
<dbReference type="OMA" id="KPEPQAC"/>
<feature type="compositionally biased region" description="Polar residues" evidence="1">
    <location>
        <begin position="685"/>
        <end position="715"/>
    </location>
</feature>
<feature type="compositionally biased region" description="Polar residues" evidence="1">
    <location>
        <begin position="276"/>
        <end position="295"/>
    </location>
</feature>
<evidence type="ECO:0000256" key="2">
    <source>
        <dbReference type="SAM" id="SignalP"/>
    </source>
</evidence>
<feature type="compositionally biased region" description="Polar residues" evidence="1">
    <location>
        <begin position="634"/>
        <end position="650"/>
    </location>
</feature>
<evidence type="ECO:0000313" key="3">
    <source>
        <dbReference type="EMBL" id="EGT40741.1"/>
    </source>
</evidence>
<proteinExistence type="predicted"/>